<dbReference type="Proteomes" id="UP000054359">
    <property type="component" value="Unassembled WGS sequence"/>
</dbReference>
<evidence type="ECO:0000313" key="2">
    <source>
        <dbReference type="EMBL" id="KFM76780.1"/>
    </source>
</evidence>
<evidence type="ECO:0000256" key="1">
    <source>
        <dbReference type="SAM" id="SignalP"/>
    </source>
</evidence>
<evidence type="ECO:0000313" key="3">
    <source>
        <dbReference type="Proteomes" id="UP000054359"/>
    </source>
</evidence>
<dbReference type="AlphaFoldDB" id="A0A087UHE1"/>
<feature type="chain" id="PRO_5001830524" evidence="1">
    <location>
        <begin position="17"/>
        <end position="96"/>
    </location>
</feature>
<reference evidence="2 3" key="1">
    <citation type="submission" date="2013-11" db="EMBL/GenBank/DDBJ databases">
        <title>Genome sequencing of Stegodyphus mimosarum.</title>
        <authorList>
            <person name="Bechsgaard J."/>
        </authorList>
    </citation>
    <scope>NUCLEOTIDE SEQUENCE [LARGE SCALE GENOMIC DNA]</scope>
</reference>
<feature type="signal peptide" evidence="1">
    <location>
        <begin position="1"/>
        <end position="16"/>
    </location>
</feature>
<keyword evidence="1" id="KW-0732">Signal</keyword>
<gene>
    <name evidence="2" type="ORF">X975_08643</name>
</gene>
<keyword evidence="3" id="KW-1185">Reference proteome</keyword>
<protein>
    <submittedName>
        <fullName evidence="2">Uncharacterized protein</fullName>
    </submittedName>
</protein>
<sequence length="96" mass="10823">MHKICVILFFAVLVVAAEVAVAEEGPDESGIMRERCDPRMCGSDMKHCHHCCQHNYHIDFQAAGNDEELQHAAIDVMCECYHNVNGHQHHEDIPAL</sequence>
<name>A0A087UHE1_STEMI</name>
<feature type="non-terminal residue" evidence="2">
    <location>
        <position position="96"/>
    </location>
</feature>
<proteinExistence type="predicted"/>
<dbReference type="EMBL" id="KK119796">
    <property type="protein sequence ID" value="KFM76780.1"/>
    <property type="molecule type" value="Genomic_DNA"/>
</dbReference>
<organism evidence="2 3">
    <name type="scientific">Stegodyphus mimosarum</name>
    <name type="common">African social velvet spider</name>
    <dbReference type="NCBI Taxonomy" id="407821"/>
    <lineage>
        <taxon>Eukaryota</taxon>
        <taxon>Metazoa</taxon>
        <taxon>Ecdysozoa</taxon>
        <taxon>Arthropoda</taxon>
        <taxon>Chelicerata</taxon>
        <taxon>Arachnida</taxon>
        <taxon>Araneae</taxon>
        <taxon>Araneomorphae</taxon>
        <taxon>Entelegynae</taxon>
        <taxon>Eresoidea</taxon>
        <taxon>Eresidae</taxon>
        <taxon>Stegodyphus</taxon>
    </lineage>
</organism>
<accession>A0A087UHE1</accession>